<sequence length="116" mass="13285">MFEAEQKIPREPQISTENTDNQPQPPEKTRPSTIRRLTPQHKHKVQIGKGKKRMAPPKDETTNLEKSPPSRSGLGTHQIANSGSYNEQTLIRRTKNRRKRQSSTGKEETKLDWEGS</sequence>
<dbReference type="Proteomes" id="UP001497516">
    <property type="component" value="Chromosome 3"/>
</dbReference>
<protein>
    <submittedName>
        <fullName evidence="2">Uncharacterized protein</fullName>
    </submittedName>
</protein>
<evidence type="ECO:0000313" key="2">
    <source>
        <dbReference type="EMBL" id="CAL1374863.1"/>
    </source>
</evidence>
<feature type="region of interest" description="Disordered" evidence="1">
    <location>
        <begin position="1"/>
        <end position="116"/>
    </location>
</feature>
<feature type="compositionally biased region" description="Basic residues" evidence="1">
    <location>
        <begin position="38"/>
        <end position="55"/>
    </location>
</feature>
<organism evidence="2 3">
    <name type="scientific">Linum trigynum</name>
    <dbReference type="NCBI Taxonomy" id="586398"/>
    <lineage>
        <taxon>Eukaryota</taxon>
        <taxon>Viridiplantae</taxon>
        <taxon>Streptophyta</taxon>
        <taxon>Embryophyta</taxon>
        <taxon>Tracheophyta</taxon>
        <taxon>Spermatophyta</taxon>
        <taxon>Magnoliopsida</taxon>
        <taxon>eudicotyledons</taxon>
        <taxon>Gunneridae</taxon>
        <taxon>Pentapetalae</taxon>
        <taxon>rosids</taxon>
        <taxon>fabids</taxon>
        <taxon>Malpighiales</taxon>
        <taxon>Linaceae</taxon>
        <taxon>Linum</taxon>
    </lineage>
</organism>
<feature type="compositionally biased region" description="Basic and acidic residues" evidence="1">
    <location>
        <begin position="105"/>
        <end position="116"/>
    </location>
</feature>
<feature type="compositionally biased region" description="Polar residues" evidence="1">
    <location>
        <begin position="69"/>
        <end position="91"/>
    </location>
</feature>
<proteinExistence type="predicted"/>
<accession>A0AAV2DNP7</accession>
<feature type="compositionally biased region" description="Polar residues" evidence="1">
    <location>
        <begin position="13"/>
        <end position="22"/>
    </location>
</feature>
<gene>
    <name evidence="2" type="ORF">LTRI10_LOCUS16699</name>
</gene>
<dbReference type="AlphaFoldDB" id="A0AAV2DNP7"/>
<keyword evidence="3" id="KW-1185">Reference proteome</keyword>
<evidence type="ECO:0000313" key="3">
    <source>
        <dbReference type="Proteomes" id="UP001497516"/>
    </source>
</evidence>
<evidence type="ECO:0000256" key="1">
    <source>
        <dbReference type="SAM" id="MobiDB-lite"/>
    </source>
</evidence>
<reference evidence="2 3" key="1">
    <citation type="submission" date="2024-04" db="EMBL/GenBank/DDBJ databases">
        <authorList>
            <person name="Fracassetti M."/>
        </authorList>
    </citation>
    <scope>NUCLEOTIDE SEQUENCE [LARGE SCALE GENOMIC DNA]</scope>
</reference>
<feature type="compositionally biased region" description="Basic and acidic residues" evidence="1">
    <location>
        <begin position="1"/>
        <end position="10"/>
    </location>
</feature>
<name>A0AAV2DNP7_9ROSI</name>
<feature type="compositionally biased region" description="Basic residues" evidence="1">
    <location>
        <begin position="92"/>
        <end position="101"/>
    </location>
</feature>
<dbReference type="EMBL" id="OZ034816">
    <property type="protein sequence ID" value="CAL1374863.1"/>
    <property type="molecule type" value="Genomic_DNA"/>
</dbReference>